<comment type="caution">
    <text evidence="1">The sequence shown here is derived from an EMBL/GenBank/DDBJ whole genome shotgun (WGS) entry which is preliminary data.</text>
</comment>
<name>A0A4U2YI63_9ACTN</name>
<gene>
    <name evidence="1" type="ORF">FC770_14640</name>
</gene>
<accession>A0A4U2YI63</accession>
<dbReference type="EMBL" id="SZPY01000004">
    <property type="protein sequence ID" value="TKI60748.1"/>
    <property type="molecule type" value="Genomic_DNA"/>
</dbReference>
<proteinExistence type="predicted"/>
<dbReference type="RefSeq" id="WP_137067055.1">
    <property type="nucleotide sequence ID" value="NZ_CP040748.1"/>
</dbReference>
<evidence type="ECO:0000313" key="2">
    <source>
        <dbReference type="Proteomes" id="UP000307808"/>
    </source>
</evidence>
<keyword evidence="2" id="KW-1185">Reference proteome</keyword>
<dbReference type="AlphaFoldDB" id="A0A4U2YI63"/>
<sequence length="270" mass="29128">MTFTATAATQQIRQTFRLMNLDLPKRLAADLTEAEESTRITLAPGDAGEVARAALAAQAEGRDPAEDTDVRTAITRVHLTQLSVAIDHTLQTARDKAMRDALTKHAPAIIEAMRPLVEAADASLNKAREALGRDDLQLTRTTVASTLSAQQLTPWAMARDARADIERVEQAWTQLAAVMGVANVNDHTRVLIVADTLNPSAVATYDRHTFGVPAHISSATGAVDAGLPLSLATFEQFAERVAEAEENRQADAERAQGAFERARSHVFNVS</sequence>
<protein>
    <submittedName>
        <fullName evidence="1">Uncharacterized protein</fullName>
    </submittedName>
</protein>
<reference evidence="1 2" key="1">
    <citation type="submission" date="2019-04" db="EMBL/GenBank/DDBJ databases">
        <authorList>
            <person name="Dong K."/>
        </authorList>
    </citation>
    <scope>NUCLEOTIDE SEQUENCE [LARGE SCALE GENOMIC DNA]</scope>
    <source>
        <strain evidence="2">dk3543</strain>
    </source>
</reference>
<dbReference type="Proteomes" id="UP000307808">
    <property type="component" value="Unassembled WGS sequence"/>
</dbReference>
<organism evidence="1 2">
    <name type="scientific">Nocardioides jishulii</name>
    <dbReference type="NCBI Taxonomy" id="2575440"/>
    <lineage>
        <taxon>Bacteria</taxon>
        <taxon>Bacillati</taxon>
        <taxon>Actinomycetota</taxon>
        <taxon>Actinomycetes</taxon>
        <taxon>Propionibacteriales</taxon>
        <taxon>Nocardioidaceae</taxon>
        <taxon>Nocardioides</taxon>
    </lineage>
</organism>
<evidence type="ECO:0000313" key="1">
    <source>
        <dbReference type="EMBL" id="TKI60748.1"/>
    </source>
</evidence>